<dbReference type="Proteomes" id="UP000243478">
    <property type="component" value="Unassembled WGS sequence"/>
</dbReference>
<dbReference type="EMBL" id="JZRZ01000030">
    <property type="protein sequence ID" value="KKD56758.1"/>
    <property type="molecule type" value="Genomic_DNA"/>
</dbReference>
<gene>
    <name evidence="2" type="ORF">VM57_18985</name>
</gene>
<organism evidence="2 3">
    <name type="scientific">Stenotrophomonas maltophilia</name>
    <name type="common">Pseudomonas maltophilia</name>
    <name type="synonym">Xanthomonas maltophilia</name>
    <dbReference type="NCBI Taxonomy" id="40324"/>
    <lineage>
        <taxon>Bacteria</taxon>
        <taxon>Pseudomonadati</taxon>
        <taxon>Pseudomonadota</taxon>
        <taxon>Gammaproteobacteria</taxon>
        <taxon>Lysobacterales</taxon>
        <taxon>Lysobacteraceae</taxon>
        <taxon>Stenotrophomonas</taxon>
        <taxon>Stenotrophomonas maltophilia group</taxon>
    </lineage>
</organism>
<feature type="compositionally biased region" description="Basic and acidic residues" evidence="1">
    <location>
        <begin position="32"/>
        <end position="51"/>
    </location>
</feature>
<name>A0A0F5ZM48_STEMA</name>
<proteinExistence type="predicted"/>
<evidence type="ECO:0000313" key="3">
    <source>
        <dbReference type="Proteomes" id="UP000243478"/>
    </source>
</evidence>
<accession>A0A0F5ZM48</accession>
<sequence length="85" mass="9599">MGVSLVFRGFCAGTGRRARRFQTPHLHRARQRRGERSTRRQDARATPADERRMSLDVPTLTVLGFLLCIAGAIWPETSYCATSLH</sequence>
<feature type="compositionally biased region" description="Basic residues" evidence="1">
    <location>
        <begin position="18"/>
        <end position="31"/>
    </location>
</feature>
<comment type="caution">
    <text evidence="2">The sequence shown here is derived from an EMBL/GenBank/DDBJ whole genome shotgun (WGS) entry which is preliminary data.</text>
</comment>
<protein>
    <submittedName>
        <fullName evidence="2">Uncharacterized protein</fullName>
    </submittedName>
</protein>
<evidence type="ECO:0000313" key="2">
    <source>
        <dbReference type="EMBL" id="KKD56758.1"/>
    </source>
</evidence>
<dbReference type="AlphaFoldDB" id="A0A0F5ZM48"/>
<evidence type="ECO:0000256" key="1">
    <source>
        <dbReference type="SAM" id="MobiDB-lite"/>
    </source>
</evidence>
<dbReference type="PATRIC" id="fig|40324.63.peg.7046"/>
<reference evidence="2 3" key="1">
    <citation type="submission" date="2015-03" db="EMBL/GenBank/DDBJ databases">
        <title>Draft genome of Stenotrophomonas maltophila isolated from urine specimen.</title>
        <authorList>
            <person name="Murugan N."/>
            <person name="Malathi J."/>
            <person name="Umashankar V."/>
            <person name="Madhavan H."/>
        </authorList>
    </citation>
    <scope>NUCLEOTIDE SEQUENCE [LARGE SCALE GENOMIC DNA]</scope>
    <source>
        <strain evidence="2 3">JMNMN1</strain>
    </source>
</reference>
<feature type="region of interest" description="Disordered" evidence="1">
    <location>
        <begin position="18"/>
        <end position="51"/>
    </location>
</feature>